<protein>
    <submittedName>
        <fullName evidence="1">Uncharacterized protein</fullName>
    </submittedName>
</protein>
<sequence length="70" mass="7986">MTKKEETIFEIQGDICDLVKGDIVIKIRGVGLEFLTQKESQKVLKLSSEIVDILREGSMKVLNQKHKRSN</sequence>
<gene>
    <name evidence="1" type="ORF">SDC9_107082</name>
</gene>
<dbReference type="AlphaFoldDB" id="A0A645B6I7"/>
<organism evidence="1">
    <name type="scientific">bioreactor metagenome</name>
    <dbReference type="NCBI Taxonomy" id="1076179"/>
    <lineage>
        <taxon>unclassified sequences</taxon>
        <taxon>metagenomes</taxon>
        <taxon>ecological metagenomes</taxon>
    </lineage>
</organism>
<evidence type="ECO:0000313" key="1">
    <source>
        <dbReference type="EMBL" id="MPM60231.1"/>
    </source>
</evidence>
<reference evidence="1" key="1">
    <citation type="submission" date="2019-08" db="EMBL/GenBank/DDBJ databases">
        <authorList>
            <person name="Kucharzyk K."/>
            <person name="Murdoch R.W."/>
            <person name="Higgins S."/>
            <person name="Loffler F."/>
        </authorList>
    </citation>
    <scope>NUCLEOTIDE SEQUENCE</scope>
</reference>
<accession>A0A645B6I7</accession>
<dbReference type="EMBL" id="VSSQ01017695">
    <property type="protein sequence ID" value="MPM60231.1"/>
    <property type="molecule type" value="Genomic_DNA"/>
</dbReference>
<comment type="caution">
    <text evidence="1">The sequence shown here is derived from an EMBL/GenBank/DDBJ whole genome shotgun (WGS) entry which is preliminary data.</text>
</comment>
<proteinExistence type="predicted"/>
<name>A0A645B6I7_9ZZZZ</name>